<dbReference type="PANTHER" id="PTHR23080">
    <property type="entry name" value="THAP DOMAIN PROTEIN"/>
    <property type="match status" value="1"/>
</dbReference>
<gene>
    <name evidence="8" type="ORF">RN001_012421</name>
</gene>
<proteinExistence type="predicted"/>
<feature type="domain" description="THAP-type" evidence="7">
    <location>
        <begin position="1"/>
        <end position="96"/>
    </location>
</feature>
<dbReference type="Proteomes" id="UP001353858">
    <property type="component" value="Unassembled WGS sequence"/>
</dbReference>
<name>A0AAN7SF56_9COLE</name>
<dbReference type="GO" id="GO:0008270">
    <property type="term" value="F:zinc ion binding"/>
    <property type="evidence" value="ECO:0007669"/>
    <property type="project" value="UniProtKB-KW"/>
</dbReference>
<sequence>MSNEYCCVPDCKSHAKKSPDISFHRFPRQETGKVFIKTKLGQTRIDRRRAWEMLLKMGKRVSSRMVVCSLHFTENDYFVQSTKRKWLKLTAVPSLNLPVGSHDSVVSTLPSSRSKRAANRKLLREQLNKNNLCRKHLSEDGQHEVQATYNEEGEAAADALLLLINNPSEHKPITFKDFAVQVNTPTVLTVCNLIKTEGALKSLTGLQNFEMVNFLLTSVNLVYKDQRVHRISVKDRIVLTFIKLKCDLSFATLAVLFQFSSVLCKTYFIDMIILYQVLQPTVYFRSKDEIDTNMPLCFKEFKDTQVVLDCTECFVQKPKCLCCRIRFYSNYKSTGLISFVSKALGGRASDKCIFTQSQIITKLEKDAAVMVDKGFLIDDICASYAICLYRPPFLKAKKQLEKVHVERANQRIKIFKILCNRLQWSLVEYINEIFFIACAITSPIYLLRY</sequence>
<evidence type="ECO:0000256" key="4">
    <source>
        <dbReference type="ARBA" id="ARBA00022833"/>
    </source>
</evidence>
<keyword evidence="4" id="KW-0862">Zinc</keyword>
<dbReference type="SUPFAM" id="SSF57716">
    <property type="entry name" value="Glucocorticoid receptor-like (DNA-binding domain)"/>
    <property type="match status" value="1"/>
</dbReference>
<dbReference type="AlphaFoldDB" id="A0AAN7SF56"/>
<organism evidence="8 9">
    <name type="scientific">Aquatica leii</name>
    <dbReference type="NCBI Taxonomy" id="1421715"/>
    <lineage>
        <taxon>Eukaryota</taxon>
        <taxon>Metazoa</taxon>
        <taxon>Ecdysozoa</taxon>
        <taxon>Arthropoda</taxon>
        <taxon>Hexapoda</taxon>
        <taxon>Insecta</taxon>
        <taxon>Pterygota</taxon>
        <taxon>Neoptera</taxon>
        <taxon>Endopterygota</taxon>
        <taxon>Coleoptera</taxon>
        <taxon>Polyphaga</taxon>
        <taxon>Elateriformia</taxon>
        <taxon>Elateroidea</taxon>
        <taxon>Lampyridae</taxon>
        <taxon>Luciolinae</taxon>
        <taxon>Aquatica</taxon>
    </lineage>
</organism>
<keyword evidence="5 6" id="KW-0238">DNA-binding</keyword>
<evidence type="ECO:0000313" key="9">
    <source>
        <dbReference type="Proteomes" id="UP001353858"/>
    </source>
</evidence>
<dbReference type="PANTHER" id="PTHR23080:SF141">
    <property type="entry name" value="TRANSPOSASE HELIX-TURN-HELIX DOMAIN-CONTAINING PROTEIN"/>
    <property type="match status" value="1"/>
</dbReference>
<keyword evidence="9" id="KW-1185">Reference proteome</keyword>
<protein>
    <recommendedName>
        <fullName evidence="7">THAP-type domain-containing protein</fullName>
    </recommendedName>
</protein>
<dbReference type="InterPro" id="IPR027806">
    <property type="entry name" value="HARBI1_dom"/>
</dbReference>
<evidence type="ECO:0000313" key="8">
    <source>
        <dbReference type="EMBL" id="KAK4875999.1"/>
    </source>
</evidence>
<dbReference type="GO" id="GO:0003677">
    <property type="term" value="F:DNA binding"/>
    <property type="evidence" value="ECO:0007669"/>
    <property type="project" value="UniProtKB-UniRule"/>
</dbReference>
<comment type="caution">
    <text evidence="8">The sequence shown here is derived from an EMBL/GenBank/DDBJ whole genome shotgun (WGS) entry which is preliminary data.</text>
</comment>
<dbReference type="PROSITE" id="PS50950">
    <property type="entry name" value="ZF_THAP"/>
    <property type="match status" value="1"/>
</dbReference>
<evidence type="ECO:0000256" key="2">
    <source>
        <dbReference type="ARBA" id="ARBA00022723"/>
    </source>
</evidence>
<dbReference type="Pfam" id="PF05485">
    <property type="entry name" value="THAP"/>
    <property type="match status" value="1"/>
</dbReference>
<dbReference type="Pfam" id="PF13359">
    <property type="entry name" value="DDE_Tnp_4"/>
    <property type="match status" value="1"/>
</dbReference>
<evidence type="ECO:0000256" key="5">
    <source>
        <dbReference type="ARBA" id="ARBA00023125"/>
    </source>
</evidence>
<evidence type="ECO:0000256" key="1">
    <source>
        <dbReference type="ARBA" id="ARBA00001968"/>
    </source>
</evidence>
<evidence type="ECO:0000256" key="3">
    <source>
        <dbReference type="ARBA" id="ARBA00022771"/>
    </source>
</evidence>
<keyword evidence="3 6" id="KW-0863">Zinc-finger</keyword>
<comment type="cofactor">
    <cofactor evidence="1">
        <name>a divalent metal cation</name>
        <dbReference type="ChEBI" id="CHEBI:60240"/>
    </cofactor>
</comment>
<accession>A0AAN7SF56</accession>
<reference evidence="9" key="1">
    <citation type="submission" date="2023-01" db="EMBL/GenBank/DDBJ databases">
        <title>Key to firefly adult light organ development and bioluminescence: homeobox transcription factors regulate luciferase expression and transportation to peroxisome.</title>
        <authorList>
            <person name="Fu X."/>
        </authorList>
    </citation>
    <scope>NUCLEOTIDE SEQUENCE [LARGE SCALE GENOMIC DNA]</scope>
</reference>
<dbReference type="InterPro" id="IPR006612">
    <property type="entry name" value="THAP_Znf"/>
</dbReference>
<keyword evidence="2" id="KW-0479">Metal-binding</keyword>
<evidence type="ECO:0000256" key="6">
    <source>
        <dbReference type="PROSITE-ProRule" id="PRU00309"/>
    </source>
</evidence>
<dbReference type="SMART" id="SM00980">
    <property type="entry name" value="THAP"/>
    <property type="match status" value="1"/>
</dbReference>
<evidence type="ECO:0000259" key="7">
    <source>
        <dbReference type="PROSITE" id="PS50950"/>
    </source>
</evidence>
<dbReference type="EMBL" id="JARPUR010000005">
    <property type="protein sequence ID" value="KAK4875999.1"/>
    <property type="molecule type" value="Genomic_DNA"/>
</dbReference>